<proteinExistence type="predicted"/>
<dbReference type="InterPro" id="IPR036388">
    <property type="entry name" value="WH-like_DNA-bd_sf"/>
</dbReference>
<dbReference type="SUPFAM" id="SSF46785">
    <property type="entry name" value="Winged helix' DNA-binding domain"/>
    <property type="match status" value="1"/>
</dbReference>
<evidence type="ECO:0000259" key="1">
    <source>
        <dbReference type="Pfam" id="PF14130"/>
    </source>
</evidence>
<dbReference type="InterPro" id="IPR036390">
    <property type="entry name" value="WH_DNA-bd_sf"/>
</dbReference>
<evidence type="ECO:0000313" key="2">
    <source>
        <dbReference type="EMBL" id="QNG78022.1"/>
    </source>
</evidence>
<accession>A0AAX1IFM9</accession>
<dbReference type="Pfam" id="PF14130">
    <property type="entry name" value="Cap4_nuclease"/>
    <property type="match status" value="1"/>
</dbReference>
<dbReference type="GO" id="GO:0004518">
    <property type="term" value="F:nuclease activity"/>
    <property type="evidence" value="ECO:0007669"/>
    <property type="project" value="InterPro"/>
</dbReference>
<dbReference type="SUPFAM" id="SSF52540">
    <property type="entry name" value="P-loop containing nucleoside triphosphate hydrolases"/>
    <property type="match status" value="1"/>
</dbReference>
<feature type="domain" description="CD-NTase associated protein 4-like DNA endonuclease" evidence="1">
    <location>
        <begin position="4"/>
        <end position="63"/>
    </location>
</feature>
<dbReference type="AlphaFoldDB" id="A0AAX1IFM9"/>
<organism evidence="2 3">
    <name type="scientific">Stenotrophomonas maltophilia</name>
    <name type="common">Pseudomonas maltophilia</name>
    <name type="synonym">Xanthomonas maltophilia</name>
    <dbReference type="NCBI Taxonomy" id="40324"/>
    <lineage>
        <taxon>Bacteria</taxon>
        <taxon>Pseudomonadati</taxon>
        <taxon>Pseudomonadota</taxon>
        <taxon>Gammaproteobacteria</taxon>
        <taxon>Lysobacterales</taxon>
        <taxon>Lysobacteraceae</taxon>
        <taxon>Stenotrophomonas</taxon>
        <taxon>Stenotrophomonas maltophilia group</taxon>
    </lineage>
</organism>
<evidence type="ECO:0000313" key="3">
    <source>
        <dbReference type="Proteomes" id="UP000515598"/>
    </source>
</evidence>
<name>A0AAX1IFM9_STEMA</name>
<dbReference type="InterPro" id="IPR027417">
    <property type="entry name" value="P-loop_NTPase"/>
</dbReference>
<dbReference type="Gene3D" id="1.10.10.10">
    <property type="entry name" value="Winged helix-like DNA-binding domain superfamily/Winged helix DNA-binding domain"/>
    <property type="match status" value="1"/>
</dbReference>
<gene>
    <name evidence="2" type="ORF">GPNADHDJ_02235</name>
</gene>
<sequence length="1265" mass="138334">MLTRAGSHAGRGFRYQDAVAVYFCAQEYSGQGHHGSVFPEGGDDLELRSATARTLVQVKSRRDHLGPFSPRAATSFIRKMWDADDVADSDRFLLVLESDVGEHRSAKEELLNLSSYPHIVSELGKSNAADGLIARTQVLVLPNPRSGAIDLIATTQGCTLLEAEIYFSDLLGLVGRVSDENGLRSPGTFIGIAVSDVQHRLEVLQPLLTSVVLEEALTLGYCDTVDFLWQDADPLFYLGVDVQASHVAAGLVVERPELRAAVLSGLESRRNALIYGASGSGKSALLWEAAHASRHSVRWFRIRSLSPPAVPSLIQLARARRASPESPVGFIIDDVGRGFTEGWTTLALEVDRTPGILLLASVREEDRYPLADVRRASQIKVVGDEALAERVWLELRERRQTSWQGWKEPWELAAGHLLEYTHVLTQGQRLSETLHAQVAQRMNDPLRHSELDLLRVVSCANAAGCGANISDIPKRLGVAPSTMSHALTRLKDEHLVQNTGDGLIVGLHEVRSQELLRLCHEYPPPLLPETAAMAVWLVPANDLKRFLERTLSRHAECDDAVLEALALRLEDAPSPALFSAILTGLDRANAHRIARVWLDTPEAKAVPRSLLDTPAGLAIANVDPPDIGPVVPACRRFGEIRAEVVTSGLTARLLARLPAVQLRRVLESVVQLPELTECLAALLGQAVPADHLLEFKQLCPPLLSANFEDVVSLLDVAARIDRSLAVEWVDDVDQSLLHQRFNEHVSWAEIPTLQTCEEGWMVQSNLWIVASSDQQNVHEAVVRACDVLVALTPIADVVASTALAPDGHGVMLPGTDQLLVRKRIPRTSFFAEPEVARNRAWIAILKAQLAVDSYTSYLAKCLEFIRSLNLNIKKLLDENFRGKKNPSAGKALGQIHVQSSTLVVPQQKFSATPRTHSRLQGVIASCSSDLIVRFYKLPTDAAAYLGWLSDLTKSISSAEADEPWEILSPLRPTDLSELRSLIEGMQTLAGEAHARNRSPFITHRRVAMPRGKGLETAIKASARHREAELRALESEVRSQLPHGEGRLGVHLLPDRANPSLWPPADILITAELDGSVTDITLESITAALHALAENGRKVCLLPVMRRRGLTNLASAGYSTLLPATSEEARTWCHQAGVEIAPLPRVNVFMRIISYLGDVQGIKAYWEHKQHRTSSEQNTYQAILGSLDESISHWHSFDISADHRAEGAALIEGSLSGEFPLVAGSLEALRGTETSAMAPLKELIAQLTVVDCLNAEPPSGSGIDID</sequence>
<dbReference type="Proteomes" id="UP000515598">
    <property type="component" value="Chromosome"/>
</dbReference>
<protein>
    <recommendedName>
        <fullName evidence="1">CD-NTase associated protein 4-like DNA endonuclease domain-containing protein</fullName>
    </recommendedName>
</protein>
<reference evidence="2 3" key="1">
    <citation type="submission" date="2020-08" db="EMBL/GenBank/DDBJ databases">
        <title>Phenotypic and transcriptomic analysis of seven clinical Stenotrophomonas maltophilia isolates identify a small set of shared and commonly regulated genes involved in biofilm lifestyle.</title>
        <authorList>
            <person name="Alio I."/>
            <person name="Gudzuhn M."/>
            <person name="Streit W."/>
        </authorList>
    </citation>
    <scope>NUCLEOTIDE SEQUENCE [LARGE SCALE GENOMIC DNA]</scope>
    <source>
        <strain evidence="2 3">UHH_SKK55</strain>
    </source>
</reference>
<dbReference type="InterPro" id="IPR025382">
    <property type="entry name" value="Cap4-like_endonuclease_dom"/>
</dbReference>
<dbReference type="EMBL" id="CP060025">
    <property type="protein sequence ID" value="QNG78022.1"/>
    <property type="molecule type" value="Genomic_DNA"/>
</dbReference>